<organism evidence="1 2">
    <name type="scientific">Pseudomonas allii</name>
    <dbReference type="NCBI Taxonomy" id="2740531"/>
    <lineage>
        <taxon>Bacteria</taxon>
        <taxon>Pseudomonadati</taxon>
        <taxon>Pseudomonadota</taxon>
        <taxon>Gammaproteobacteria</taxon>
        <taxon>Pseudomonadales</taxon>
        <taxon>Pseudomonadaceae</taxon>
        <taxon>Pseudomonas</taxon>
    </lineage>
</organism>
<dbReference type="InterPro" id="IPR051200">
    <property type="entry name" value="Host-pathogen_enzymatic-act"/>
</dbReference>
<reference evidence="1 2" key="1">
    <citation type="submission" date="2020-05" db="EMBL/GenBank/DDBJ databases">
        <title>Onion-isolated Pseudomonas sp.</title>
        <authorList>
            <person name="Fujikawa T."/>
            <person name="Sawada H."/>
        </authorList>
    </citation>
    <scope>NUCLEOTIDE SEQUENCE [LARGE SCALE GENOMIC DNA]</scope>
    <source>
        <strain evidence="1 2">MAFF 301512</strain>
    </source>
</reference>
<gene>
    <name evidence="1" type="ORF">HT123_04435</name>
</gene>
<evidence type="ECO:0000313" key="2">
    <source>
        <dbReference type="Proteomes" id="UP000543908"/>
    </source>
</evidence>
<evidence type="ECO:0000313" key="1">
    <source>
        <dbReference type="EMBL" id="NWN60475.1"/>
    </source>
</evidence>
<comment type="caution">
    <text evidence="1">The sequence shown here is derived from an EMBL/GenBank/DDBJ whole genome shotgun (WGS) entry which is preliminary data.</text>
</comment>
<dbReference type="RefSeq" id="WP_179040616.1">
    <property type="nucleotide sequence ID" value="NZ_JABUHS010000029.1"/>
</dbReference>
<dbReference type="PANTHER" id="PTHR47197">
    <property type="entry name" value="PROTEIN NIRF"/>
    <property type="match status" value="1"/>
</dbReference>
<dbReference type="Gene3D" id="2.130.10.10">
    <property type="entry name" value="YVTN repeat-like/Quinoprotein amine dehydrogenase"/>
    <property type="match status" value="2"/>
</dbReference>
<dbReference type="InterPro" id="IPR015943">
    <property type="entry name" value="WD40/YVTN_repeat-like_dom_sf"/>
</dbReference>
<proteinExistence type="predicted"/>
<sequence length="1135" mass="122209">MRPARNARPSVAQLAPYIPGLKVPVVGFSGGVNKALLESHGNDGLICILRSYASQAEGDFIALICANPDIPVDTHTVTAQEAREEKAIVLRIPLARLSDGTVGPVYIVVTHLDSRREETQRLSLKVDRVAPTGNEPIVAPPWVNEHLPRPQPAQTLIDSTAAQRGVAVSIGFYPVDTTLPANTHRAVRDRIRLIIGSEVVEHPVTEGQASHRNPITLTVNYGTWLKIGSGRHACAYDVLDEVGNYAPGRSPTQMLEVRLNPNEKLLDSGHIVEAPSGTLDADKLAGKSATLRFPIAGKGWASGDTLRASLRGRTLTGVEVEQIYSTPVGSTAIQYLDIAWPNADLSLLIGALIQLSYERLRPGQPGVPSENAFIQITGTPVDTELDAPQVPAANDGVLNPLTDPVSVIVRSYMGQHPDDCVTLVLDGKYANGHGFYEEHRLPAGTGDISFDLANGQDGKIRQLESGTLRLYYYINLLGDRPASKDLNLLVGEPMVALPKVQVLQAPEPDPTFDPDISRANANVTVRWHAAFVRGTTVVLYFEGSALGGSAPPMRRLITDAWLGEDLMFVVPRIYVLANLNRSARIYYTLERPGLRTLYSQPLVMKVGSVLQLDVPLILQSTVTGPATATLNPLHVLPPLAPIATLRVRYPMLPGDDIQPIFKGTFGLGTPVIAPKPADPALGHVDFSLSNQVIAANLGRQASVSYIVTRGGASTSSQILSLTVEALPAQHLDRVSVPQALAGAIDVSKAHSVRVLEWPFMRSGQPVWIDINGVANLPLREGTPLSAPEFAAKRVEHSLPAAYLRSLPNRSTLTVETRVSLNGSAHKDFAVKLGTVSYRIENTKGVMANIRAAGTPTNLALSADGTRLYVTQTTTPKSVAVIDTQNYRVIHTITNIGSPLWLALHPNGSRLYVSDNSSAANTPVRVISTQDYSTLHTLTGFTTVHGLTLNKTGTRLYVADNGASEMVIFDTTHHNVVSRVTTTRPSAIAISPDGTRAHIAGAFDWRAINLANNAQLSQVNIVSQPQQIAHSPLLQRIYITQPDRGTVLIGNTATLQISQTLSGLQRPYGVAFHPKLERAYITQSGADLLTLMDTRTQNVIGAYAGFSQPRDVVVSPDGTYAYVANARNNTVSVVVL</sequence>
<dbReference type="SUPFAM" id="SSF51004">
    <property type="entry name" value="C-terminal (heme d1) domain of cytochrome cd1-nitrite reductase"/>
    <property type="match status" value="1"/>
</dbReference>
<protein>
    <submittedName>
        <fullName evidence="1">YncE family protein</fullName>
    </submittedName>
</protein>
<accession>A0A7Y8RLZ3</accession>
<dbReference type="PANTHER" id="PTHR47197:SF3">
    <property type="entry name" value="DIHYDRO-HEME D1 DEHYDROGENASE"/>
    <property type="match status" value="1"/>
</dbReference>
<dbReference type="EMBL" id="JABUHS010000029">
    <property type="protein sequence ID" value="NWN60475.1"/>
    <property type="molecule type" value="Genomic_DNA"/>
</dbReference>
<dbReference type="Proteomes" id="UP000543908">
    <property type="component" value="Unassembled WGS sequence"/>
</dbReference>
<dbReference type="InterPro" id="IPR011048">
    <property type="entry name" value="Haem_d1_sf"/>
</dbReference>
<dbReference type="Pfam" id="PF02239">
    <property type="entry name" value="Cytochrom_D1"/>
    <property type="match status" value="1"/>
</dbReference>
<dbReference type="AlphaFoldDB" id="A0A7Y8RLZ3"/>
<name>A0A7Y8RLZ3_9PSED</name>